<dbReference type="GO" id="GO:0043093">
    <property type="term" value="P:FtsZ-dependent cytokinesis"/>
    <property type="evidence" value="ECO:0007669"/>
    <property type="project" value="UniProtKB-UniRule"/>
</dbReference>
<comment type="subcellular location">
    <subcellularLocation>
        <location evidence="5">Cytoplasm</location>
    </subcellularLocation>
    <text evidence="5">Localizes to the division site, in a FtsZ-dependent manner.</text>
</comment>
<keyword evidence="3 5" id="KW-0131">Cell cycle</keyword>
<dbReference type="PANTHER" id="PTHR35798">
    <property type="entry name" value="CELL DIVISION PROTEIN SEPF"/>
    <property type="match status" value="1"/>
</dbReference>
<keyword evidence="2 5" id="KW-0717">Septation</keyword>
<keyword evidence="5" id="KW-0963">Cytoplasm</keyword>
<dbReference type="GO" id="GO:0005737">
    <property type="term" value="C:cytoplasm"/>
    <property type="evidence" value="ECO:0007669"/>
    <property type="project" value="UniProtKB-SubCell"/>
</dbReference>
<dbReference type="Pfam" id="PF04472">
    <property type="entry name" value="SepF"/>
    <property type="match status" value="1"/>
</dbReference>
<dbReference type="InterPro" id="IPR007561">
    <property type="entry name" value="Cell_div_SepF/SepF-rel"/>
</dbReference>
<accession>A0A7C2IVR7</accession>
<dbReference type="AlphaFoldDB" id="A0A7C2IVR7"/>
<sequence length="139" mass="15391">MGKRLLDKVLGFIGFEDEPEEEQMPAESQDALLRMKKGAVVSLHTQRQLRLVVAEPHTFDDAQEIADHLKNRRPVVVNLERVETDLARRIVDFVSGAVYALGGSIQKVGGGIFLCAPSNVDIASEAKEGEKGFFPWMRG</sequence>
<reference evidence="6" key="1">
    <citation type="journal article" date="2020" name="mSystems">
        <title>Genome- and Community-Level Interaction Insights into Carbon Utilization and Element Cycling Functions of Hydrothermarchaeota in Hydrothermal Sediment.</title>
        <authorList>
            <person name="Zhou Z."/>
            <person name="Liu Y."/>
            <person name="Xu W."/>
            <person name="Pan J."/>
            <person name="Luo Z.H."/>
            <person name="Li M."/>
        </authorList>
    </citation>
    <scope>NUCLEOTIDE SEQUENCE [LARGE SCALE GENOMIC DNA]</scope>
    <source>
        <strain evidence="6">SpSt-300</strain>
    </source>
</reference>
<evidence type="ECO:0000256" key="2">
    <source>
        <dbReference type="ARBA" id="ARBA00023210"/>
    </source>
</evidence>
<dbReference type="EMBL" id="DSMU01000163">
    <property type="protein sequence ID" value="HEL65540.1"/>
    <property type="molecule type" value="Genomic_DNA"/>
</dbReference>
<organism evidence="6">
    <name type="scientific">Ammonifex degensii</name>
    <dbReference type="NCBI Taxonomy" id="42838"/>
    <lineage>
        <taxon>Bacteria</taxon>
        <taxon>Bacillati</taxon>
        <taxon>Bacillota</taxon>
        <taxon>Clostridia</taxon>
        <taxon>Thermoanaerobacterales</taxon>
        <taxon>Thermoanaerobacteraceae</taxon>
        <taxon>Ammonifex</taxon>
    </lineage>
</organism>
<dbReference type="Gene3D" id="3.30.110.150">
    <property type="entry name" value="SepF-like protein"/>
    <property type="match status" value="1"/>
</dbReference>
<protein>
    <recommendedName>
        <fullName evidence="5">Cell division protein SepF</fullName>
    </recommendedName>
</protein>
<gene>
    <name evidence="5" type="primary">sepF</name>
    <name evidence="6" type="ORF">ENQ34_02520</name>
</gene>
<evidence type="ECO:0000256" key="5">
    <source>
        <dbReference type="HAMAP-Rule" id="MF_01197"/>
    </source>
</evidence>
<keyword evidence="1 5" id="KW-0132">Cell division</keyword>
<comment type="function">
    <text evidence="4 5">Cell division protein that is part of the divisome complex and is recruited early to the Z-ring. Probably stimulates Z-ring formation, perhaps through the cross-linking of FtsZ protofilaments. Its function overlaps with FtsA.</text>
</comment>
<dbReference type="GO" id="GO:0000917">
    <property type="term" value="P:division septum assembly"/>
    <property type="evidence" value="ECO:0007669"/>
    <property type="project" value="UniProtKB-KW"/>
</dbReference>
<comment type="caution">
    <text evidence="6">The sequence shown here is derived from an EMBL/GenBank/DDBJ whole genome shotgun (WGS) entry which is preliminary data.</text>
</comment>
<proteinExistence type="inferred from homology"/>
<evidence type="ECO:0000313" key="6">
    <source>
        <dbReference type="EMBL" id="HEL65540.1"/>
    </source>
</evidence>
<comment type="similarity">
    <text evidence="5">Belongs to the SepF family.</text>
</comment>
<evidence type="ECO:0000256" key="4">
    <source>
        <dbReference type="ARBA" id="ARBA00044936"/>
    </source>
</evidence>
<dbReference type="InterPro" id="IPR023052">
    <property type="entry name" value="Cell_div_SepF"/>
</dbReference>
<dbReference type="HAMAP" id="MF_01197">
    <property type="entry name" value="SepF"/>
    <property type="match status" value="1"/>
</dbReference>
<name>A0A7C2IVR7_9THEO</name>
<dbReference type="InterPro" id="IPR038594">
    <property type="entry name" value="SepF-like_sf"/>
</dbReference>
<evidence type="ECO:0000256" key="1">
    <source>
        <dbReference type="ARBA" id="ARBA00022618"/>
    </source>
</evidence>
<comment type="subunit">
    <text evidence="5">Homodimer. Interacts with FtsZ.</text>
</comment>
<evidence type="ECO:0000256" key="3">
    <source>
        <dbReference type="ARBA" id="ARBA00023306"/>
    </source>
</evidence>
<dbReference type="PANTHER" id="PTHR35798:SF1">
    <property type="entry name" value="CELL DIVISION PROTEIN SEPF"/>
    <property type="match status" value="1"/>
</dbReference>